<reference evidence="2 3" key="1">
    <citation type="journal article" date="2013" name="Curr. Biol.">
        <title>The Genome of the Foraminiferan Reticulomyxa filosa.</title>
        <authorList>
            <person name="Glockner G."/>
            <person name="Hulsmann N."/>
            <person name="Schleicher M."/>
            <person name="Noegel A.A."/>
            <person name="Eichinger L."/>
            <person name="Gallinger C."/>
            <person name="Pawlowski J."/>
            <person name="Sierra R."/>
            <person name="Euteneuer U."/>
            <person name="Pillet L."/>
            <person name="Moustafa A."/>
            <person name="Platzer M."/>
            <person name="Groth M."/>
            <person name="Szafranski K."/>
            <person name="Schliwa M."/>
        </authorList>
    </citation>
    <scope>NUCLEOTIDE SEQUENCE [LARGE SCALE GENOMIC DNA]</scope>
</reference>
<dbReference type="EMBL" id="ASPP01028375">
    <property type="protein sequence ID" value="ETO05234.1"/>
    <property type="molecule type" value="Genomic_DNA"/>
</dbReference>
<feature type="region of interest" description="Disordered" evidence="1">
    <location>
        <begin position="39"/>
        <end position="62"/>
    </location>
</feature>
<proteinExistence type="predicted"/>
<name>X6LUC5_RETFI</name>
<keyword evidence="2" id="KW-0436">Ligase</keyword>
<gene>
    <name evidence="2" type="ORF">RFI_32164</name>
</gene>
<dbReference type="AlphaFoldDB" id="X6LUC5"/>
<evidence type="ECO:0000313" key="2">
    <source>
        <dbReference type="EMBL" id="ETO05234.1"/>
    </source>
</evidence>
<evidence type="ECO:0000313" key="3">
    <source>
        <dbReference type="Proteomes" id="UP000023152"/>
    </source>
</evidence>
<sequence>MCFQSIKPKALAEMNKRANERKQKRLELQLLKEKKYNEMKEKEKEMKTREKEEEALKKQQENETIAREKAKKIAKQMLLRQQQALSDMHYKRSLIIYHAWIPWMKRLELIKMKRFKAVQFNNKLLQTQTWRWNFLRHKIYKSCAKECSALCLDVMSQHFCNKVLRKRFFFIWGELCDVGKTKTEINLRHHKTSQTKFVWFQWKKCYEMKQTEKAWQERKKDEKAAEFSTQKLTKKIMHEWMQSAAASKREKIKLEKWNKVHRWLSTMRSNVDVPN</sequence>
<protein>
    <submittedName>
        <fullName evidence="2">DNA ligase I</fullName>
    </submittedName>
</protein>
<evidence type="ECO:0000256" key="1">
    <source>
        <dbReference type="SAM" id="MobiDB-lite"/>
    </source>
</evidence>
<keyword evidence="3" id="KW-1185">Reference proteome</keyword>
<organism evidence="2 3">
    <name type="scientific">Reticulomyxa filosa</name>
    <dbReference type="NCBI Taxonomy" id="46433"/>
    <lineage>
        <taxon>Eukaryota</taxon>
        <taxon>Sar</taxon>
        <taxon>Rhizaria</taxon>
        <taxon>Retaria</taxon>
        <taxon>Foraminifera</taxon>
        <taxon>Monothalamids</taxon>
        <taxon>Reticulomyxidae</taxon>
        <taxon>Reticulomyxa</taxon>
    </lineage>
</organism>
<dbReference type="Proteomes" id="UP000023152">
    <property type="component" value="Unassembled WGS sequence"/>
</dbReference>
<dbReference type="GO" id="GO:0016874">
    <property type="term" value="F:ligase activity"/>
    <property type="evidence" value="ECO:0007669"/>
    <property type="project" value="UniProtKB-KW"/>
</dbReference>
<comment type="caution">
    <text evidence="2">The sequence shown here is derived from an EMBL/GenBank/DDBJ whole genome shotgun (WGS) entry which is preliminary data.</text>
</comment>
<accession>X6LUC5</accession>